<evidence type="ECO:0008006" key="3">
    <source>
        <dbReference type="Google" id="ProtNLM"/>
    </source>
</evidence>
<evidence type="ECO:0000313" key="1">
    <source>
        <dbReference type="EMBL" id="EME39365.1"/>
    </source>
</evidence>
<accession>M2YKH8</accession>
<name>M2YKH8_DOTSN</name>
<dbReference type="EMBL" id="KB446545">
    <property type="protein sequence ID" value="EME39365.1"/>
    <property type="molecule type" value="Genomic_DNA"/>
</dbReference>
<dbReference type="SUPFAM" id="SSF56281">
    <property type="entry name" value="Metallo-hydrolase/oxidoreductase"/>
    <property type="match status" value="1"/>
</dbReference>
<dbReference type="InterPro" id="IPR036866">
    <property type="entry name" value="RibonucZ/Hydroxyglut_hydro"/>
</dbReference>
<reference evidence="2" key="1">
    <citation type="journal article" date="2012" name="PLoS Genet.">
        <title>The genomes of the fungal plant pathogens Cladosporium fulvum and Dothistroma septosporum reveal adaptation to different hosts and lifestyles but also signatures of common ancestry.</title>
        <authorList>
            <person name="de Wit P.J.G.M."/>
            <person name="van der Burgt A."/>
            <person name="Oekmen B."/>
            <person name="Stergiopoulos I."/>
            <person name="Abd-Elsalam K.A."/>
            <person name="Aerts A.L."/>
            <person name="Bahkali A.H."/>
            <person name="Beenen H.G."/>
            <person name="Chettri P."/>
            <person name="Cox M.P."/>
            <person name="Datema E."/>
            <person name="de Vries R.P."/>
            <person name="Dhillon B."/>
            <person name="Ganley A.R."/>
            <person name="Griffiths S.A."/>
            <person name="Guo Y."/>
            <person name="Hamelin R.C."/>
            <person name="Henrissat B."/>
            <person name="Kabir M.S."/>
            <person name="Jashni M.K."/>
            <person name="Kema G."/>
            <person name="Klaubauf S."/>
            <person name="Lapidus A."/>
            <person name="Levasseur A."/>
            <person name="Lindquist E."/>
            <person name="Mehrabi R."/>
            <person name="Ohm R.A."/>
            <person name="Owen T.J."/>
            <person name="Salamov A."/>
            <person name="Schwelm A."/>
            <person name="Schijlen E."/>
            <person name="Sun H."/>
            <person name="van den Burg H.A."/>
            <person name="van Ham R.C.H.J."/>
            <person name="Zhang S."/>
            <person name="Goodwin S.B."/>
            <person name="Grigoriev I.V."/>
            <person name="Collemare J."/>
            <person name="Bradshaw R.E."/>
        </authorList>
    </citation>
    <scope>NUCLEOTIDE SEQUENCE [LARGE SCALE GENOMIC DNA]</scope>
    <source>
        <strain evidence="2">NZE10 / CBS 128990</strain>
    </source>
</reference>
<dbReference type="HOGENOM" id="CLU_056292_1_0_1"/>
<protein>
    <recommendedName>
        <fullName evidence="3">Metallo-beta-lactamase domain-containing protein</fullName>
    </recommendedName>
</protein>
<dbReference type="eggNOG" id="ENOG502S1EZ">
    <property type="taxonomic scope" value="Eukaryota"/>
</dbReference>
<dbReference type="PANTHER" id="PTHR33835">
    <property type="entry name" value="YALI0C07656P"/>
    <property type="match status" value="1"/>
</dbReference>
<organism evidence="1 2">
    <name type="scientific">Dothistroma septosporum (strain NZE10 / CBS 128990)</name>
    <name type="common">Red band needle blight fungus</name>
    <name type="synonym">Mycosphaerella pini</name>
    <dbReference type="NCBI Taxonomy" id="675120"/>
    <lineage>
        <taxon>Eukaryota</taxon>
        <taxon>Fungi</taxon>
        <taxon>Dikarya</taxon>
        <taxon>Ascomycota</taxon>
        <taxon>Pezizomycotina</taxon>
        <taxon>Dothideomycetes</taxon>
        <taxon>Dothideomycetidae</taxon>
        <taxon>Mycosphaerellales</taxon>
        <taxon>Mycosphaerellaceae</taxon>
        <taxon>Dothistroma</taxon>
    </lineage>
</organism>
<gene>
    <name evidence="1" type="ORF">DOTSEDRAFT_139159</name>
</gene>
<dbReference type="OrthoDB" id="421671at2759"/>
<proteinExistence type="predicted"/>
<dbReference type="AlphaFoldDB" id="M2YKH8"/>
<dbReference type="OMA" id="IIPDREH"/>
<evidence type="ECO:0000313" key="2">
    <source>
        <dbReference type="Proteomes" id="UP000016933"/>
    </source>
</evidence>
<dbReference type="PANTHER" id="PTHR33835:SF1">
    <property type="entry name" value="METALLO-BETA-LACTAMASE DOMAIN-CONTAINING PROTEIN"/>
    <property type="match status" value="1"/>
</dbReference>
<sequence length="278" mass="32317">MTELGVIIRDLDDHITTFSTPFYRFAPFGYRKFCAVGNRATAIRLSDGKVLLLNPIQLDQQIERKLTSLGGVHYIASDLGHHLYISQYTSRWPEAKTIGVPGLASKRKDVHWDFINGAEGQSLTPEDAFNFTSDIETVLFTGFITHAVAWYHKESRTLIQSDLMMNLPCTEQYAPSSSHCGLFSQLFGQQANPWSVWFRVLIYYVASVNYRLMRQDVKRVVEWEIDRVIPCHGDVFEERCEEAWKSVYKWFLEGNPERGVLWRFKEPFMRQMQRAFLL</sequence>
<dbReference type="InterPro" id="IPR025638">
    <property type="entry name" value="DUF4336"/>
</dbReference>
<keyword evidence="2" id="KW-1185">Reference proteome</keyword>
<reference evidence="1 2" key="2">
    <citation type="journal article" date="2012" name="PLoS Pathog.">
        <title>Diverse lifestyles and strategies of plant pathogenesis encoded in the genomes of eighteen Dothideomycetes fungi.</title>
        <authorList>
            <person name="Ohm R.A."/>
            <person name="Feau N."/>
            <person name="Henrissat B."/>
            <person name="Schoch C.L."/>
            <person name="Horwitz B.A."/>
            <person name="Barry K.W."/>
            <person name="Condon B.J."/>
            <person name="Copeland A.C."/>
            <person name="Dhillon B."/>
            <person name="Glaser F."/>
            <person name="Hesse C.N."/>
            <person name="Kosti I."/>
            <person name="LaButti K."/>
            <person name="Lindquist E.A."/>
            <person name="Lucas S."/>
            <person name="Salamov A.A."/>
            <person name="Bradshaw R.E."/>
            <person name="Ciuffetti L."/>
            <person name="Hamelin R.C."/>
            <person name="Kema G.H.J."/>
            <person name="Lawrence C."/>
            <person name="Scott J.A."/>
            <person name="Spatafora J.W."/>
            <person name="Turgeon B.G."/>
            <person name="de Wit P.J.G.M."/>
            <person name="Zhong S."/>
            <person name="Goodwin S.B."/>
            <person name="Grigoriev I.V."/>
        </authorList>
    </citation>
    <scope>NUCLEOTIDE SEQUENCE [LARGE SCALE GENOMIC DNA]</scope>
    <source>
        <strain evidence="2">NZE10 / CBS 128990</strain>
    </source>
</reference>
<dbReference type="Proteomes" id="UP000016933">
    <property type="component" value="Unassembled WGS sequence"/>
</dbReference>